<dbReference type="PANTHER" id="PTHR43214:SF43">
    <property type="entry name" value="TWO-COMPONENT RESPONSE REGULATOR"/>
    <property type="match status" value="1"/>
</dbReference>
<dbReference type="Pfam" id="PF00072">
    <property type="entry name" value="Response_reg"/>
    <property type="match status" value="1"/>
</dbReference>
<protein>
    <submittedName>
        <fullName evidence="6">Response regulator transcription factor</fullName>
    </submittedName>
</protein>
<proteinExistence type="predicted"/>
<keyword evidence="2" id="KW-0238">DNA-binding</keyword>
<dbReference type="CDD" id="cd17535">
    <property type="entry name" value="REC_NarL-like"/>
    <property type="match status" value="1"/>
</dbReference>
<evidence type="ECO:0000259" key="5">
    <source>
        <dbReference type="PROSITE" id="PS50110"/>
    </source>
</evidence>
<dbReference type="InterPro" id="IPR011006">
    <property type="entry name" value="CheY-like_superfamily"/>
</dbReference>
<dbReference type="PROSITE" id="PS50043">
    <property type="entry name" value="HTH_LUXR_2"/>
    <property type="match status" value="1"/>
</dbReference>
<feature type="modified residue" description="4-aspartylphosphate" evidence="3">
    <location>
        <position position="70"/>
    </location>
</feature>
<dbReference type="SMART" id="SM00448">
    <property type="entry name" value="REC"/>
    <property type="match status" value="1"/>
</dbReference>
<evidence type="ECO:0000256" key="3">
    <source>
        <dbReference type="PROSITE-ProRule" id="PRU00169"/>
    </source>
</evidence>
<dbReference type="Pfam" id="PF00196">
    <property type="entry name" value="GerE"/>
    <property type="match status" value="1"/>
</dbReference>
<dbReference type="PANTHER" id="PTHR43214">
    <property type="entry name" value="TWO-COMPONENT RESPONSE REGULATOR"/>
    <property type="match status" value="1"/>
</dbReference>
<keyword evidence="7" id="KW-1185">Reference proteome</keyword>
<keyword evidence="1 3" id="KW-0597">Phosphoprotein</keyword>
<dbReference type="Gene3D" id="3.40.50.2300">
    <property type="match status" value="1"/>
</dbReference>
<dbReference type="SUPFAM" id="SSF52172">
    <property type="entry name" value="CheY-like"/>
    <property type="match status" value="1"/>
</dbReference>
<dbReference type="PROSITE" id="PS50110">
    <property type="entry name" value="RESPONSE_REGULATORY"/>
    <property type="match status" value="1"/>
</dbReference>
<reference evidence="7" key="1">
    <citation type="journal article" date="2019" name="Int. J. Syst. Evol. Microbiol.">
        <title>The Global Catalogue of Microorganisms (GCM) 10K type strain sequencing project: providing services to taxonomists for standard genome sequencing and annotation.</title>
        <authorList>
            <consortium name="The Broad Institute Genomics Platform"/>
            <consortium name="The Broad Institute Genome Sequencing Center for Infectious Disease"/>
            <person name="Wu L."/>
            <person name="Ma J."/>
        </authorList>
    </citation>
    <scope>NUCLEOTIDE SEQUENCE [LARGE SCALE GENOMIC DNA]</scope>
    <source>
        <strain evidence="7">JCM 10671</strain>
    </source>
</reference>
<evidence type="ECO:0000256" key="2">
    <source>
        <dbReference type="ARBA" id="ARBA00023125"/>
    </source>
</evidence>
<dbReference type="Proteomes" id="UP001500957">
    <property type="component" value="Unassembled WGS sequence"/>
</dbReference>
<evidence type="ECO:0000259" key="4">
    <source>
        <dbReference type="PROSITE" id="PS50043"/>
    </source>
</evidence>
<dbReference type="RefSeq" id="WP_344609486.1">
    <property type="nucleotide sequence ID" value="NZ_BAAAHE010000052.1"/>
</dbReference>
<dbReference type="EMBL" id="BAAAHE010000052">
    <property type="protein sequence ID" value="GAA0637397.1"/>
    <property type="molecule type" value="Genomic_DNA"/>
</dbReference>
<name>A0ABP3SJV3_9ACTN</name>
<feature type="domain" description="Response regulatory" evidence="5">
    <location>
        <begin position="17"/>
        <end position="134"/>
    </location>
</feature>
<dbReference type="SMART" id="SM00421">
    <property type="entry name" value="HTH_LUXR"/>
    <property type="match status" value="1"/>
</dbReference>
<feature type="domain" description="HTH luxR-type" evidence="4">
    <location>
        <begin position="154"/>
        <end position="219"/>
    </location>
</feature>
<dbReference type="InterPro" id="IPR039420">
    <property type="entry name" value="WalR-like"/>
</dbReference>
<dbReference type="SUPFAM" id="SSF46894">
    <property type="entry name" value="C-terminal effector domain of the bipartite response regulators"/>
    <property type="match status" value="1"/>
</dbReference>
<gene>
    <name evidence="6" type="ORF">GCM10009547_47270</name>
</gene>
<dbReference type="InterPro" id="IPR016032">
    <property type="entry name" value="Sig_transdc_resp-reg_C-effctor"/>
</dbReference>
<dbReference type="InterPro" id="IPR001789">
    <property type="entry name" value="Sig_transdc_resp-reg_receiver"/>
</dbReference>
<organism evidence="6 7">
    <name type="scientific">Sporichthya brevicatena</name>
    <dbReference type="NCBI Taxonomy" id="171442"/>
    <lineage>
        <taxon>Bacteria</taxon>
        <taxon>Bacillati</taxon>
        <taxon>Actinomycetota</taxon>
        <taxon>Actinomycetes</taxon>
        <taxon>Sporichthyales</taxon>
        <taxon>Sporichthyaceae</taxon>
        <taxon>Sporichthya</taxon>
    </lineage>
</organism>
<dbReference type="InterPro" id="IPR058245">
    <property type="entry name" value="NreC/VraR/RcsB-like_REC"/>
</dbReference>
<evidence type="ECO:0000313" key="6">
    <source>
        <dbReference type="EMBL" id="GAA0637397.1"/>
    </source>
</evidence>
<dbReference type="InterPro" id="IPR000792">
    <property type="entry name" value="Tscrpt_reg_LuxR_C"/>
</dbReference>
<comment type="caution">
    <text evidence="6">The sequence shown here is derived from an EMBL/GenBank/DDBJ whole genome shotgun (WGS) entry which is preliminary data.</text>
</comment>
<accession>A0ABP3SJV3</accession>
<evidence type="ECO:0000256" key="1">
    <source>
        <dbReference type="ARBA" id="ARBA00022553"/>
    </source>
</evidence>
<evidence type="ECO:0000313" key="7">
    <source>
        <dbReference type="Proteomes" id="UP001500957"/>
    </source>
</evidence>
<sequence length="235" mass="24719">MTVAELPAPPVAATTVGVVIADRHRLFARGMEAALEDASAGRVSVLGTGDSAARACELIRRHRPQVVIVDLGLPDALTALATARRRYPSVRFAAMAPDAEAIDVAVSALAAGADGVLLRDADPEAVATQLLAIASGGTVAPPAVLASLLRRRPADAVLTQLRRADLELWRMVAEGHETLVIARRLCVSERTAKRMVARLLQRVGVANRVQAAALAGRCGVLDSGRTPDRTETEHP</sequence>